<feature type="region of interest" description="Disordered" evidence="1">
    <location>
        <begin position="3560"/>
        <end position="3580"/>
    </location>
</feature>
<keyword evidence="2" id="KW-1133">Transmembrane helix</keyword>
<feature type="region of interest" description="Disordered" evidence="1">
    <location>
        <begin position="1499"/>
        <end position="1541"/>
    </location>
</feature>
<feature type="compositionally biased region" description="Basic and acidic residues" evidence="1">
    <location>
        <begin position="51"/>
        <end position="61"/>
    </location>
</feature>
<feature type="region of interest" description="Disordered" evidence="1">
    <location>
        <begin position="691"/>
        <end position="739"/>
    </location>
</feature>
<feature type="compositionally biased region" description="Low complexity" evidence="1">
    <location>
        <begin position="3416"/>
        <end position="3425"/>
    </location>
</feature>
<feature type="region of interest" description="Disordered" evidence="1">
    <location>
        <begin position="754"/>
        <end position="796"/>
    </location>
</feature>
<feature type="region of interest" description="Disordered" evidence="1">
    <location>
        <begin position="480"/>
        <end position="509"/>
    </location>
</feature>
<evidence type="ECO:0000256" key="2">
    <source>
        <dbReference type="SAM" id="Phobius"/>
    </source>
</evidence>
<feature type="region of interest" description="Disordered" evidence="1">
    <location>
        <begin position="956"/>
        <end position="984"/>
    </location>
</feature>
<evidence type="ECO:0000313" key="3">
    <source>
        <dbReference type="EMBL" id="KAH8029958.1"/>
    </source>
</evidence>
<feature type="compositionally biased region" description="Low complexity" evidence="1">
    <location>
        <begin position="1176"/>
        <end position="1185"/>
    </location>
</feature>
<feature type="compositionally biased region" description="Basic and acidic residues" evidence="1">
    <location>
        <begin position="763"/>
        <end position="776"/>
    </location>
</feature>
<feature type="compositionally biased region" description="Basic and acidic residues" evidence="1">
    <location>
        <begin position="2439"/>
        <end position="2452"/>
    </location>
</feature>
<feature type="region of interest" description="Disordered" evidence="1">
    <location>
        <begin position="179"/>
        <end position="281"/>
    </location>
</feature>
<feature type="region of interest" description="Disordered" evidence="1">
    <location>
        <begin position="2425"/>
        <end position="2452"/>
    </location>
</feature>
<feature type="region of interest" description="Disordered" evidence="1">
    <location>
        <begin position="1413"/>
        <end position="1459"/>
    </location>
</feature>
<name>A0A9J6E6L9_RHIMP</name>
<dbReference type="Proteomes" id="UP000821866">
    <property type="component" value="Chromosome 3"/>
</dbReference>
<keyword evidence="4" id="KW-1185">Reference proteome</keyword>
<feature type="region of interest" description="Disordered" evidence="1">
    <location>
        <begin position="629"/>
        <end position="660"/>
    </location>
</feature>
<reference evidence="3" key="1">
    <citation type="journal article" date="2020" name="Cell">
        <title>Large-Scale Comparative Analyses of Tick Genomes Elucidate Their Genetic Diversity and Vector Capacities.</title>
        <authorList>
            <consortium name="Tick Genome and Microbiome Consortium (TIGMIC)"/>
            <person name="Jia N."/>
            <person name="Wang J."/>
            <person name="Shi W."/>
            <person name="Du L."/>
            <person name="Sun Y."/>
            <person name="Zhan W."/>
            <person name="Jiang J.F."/>
            <person name="Wang Q."/>
            <person name="Zhang B."/>
            <person name="Ji P."/>
            <person name="Bell-Sakyi L."/>
            <person name="Cui X.M."/>
            <person name="Yuan T.T."/>
            <person name="Jiang B.G."/>
            <person name="Yang W.F."/>
            <person name="Lam T.T."/>
            <person name="Chang Q.C."/>
            <person name="Ding S.J."/>
            <person name="Wang X.J."/>
            <person name="Zhu J.G."/>
            <person name="Ruan X.D."/>
            <person name="Zhao L."/>
            <person name="Wei J.T."/>
            <person name="Ye R.Z."/>
            <person name="Que T.C."/>
            <person name="Du C.H."/>
            <person name="Zhou Y.H."/>
            <person name="Cheng J.X."/>
            <person name="Dai P.F."/>
            <person name="Guo W.B."/>
            <person name="Han X.H."/>
            <person name="Huang E.J."/>
            <person name="Li L.F."/>
            <person name="Wei W."/>
            <person name="Gao Y.C."/>
            <person name="Liu J.Z."/>
            <person name="Shao H.Z."/>
            <person name="Wang X."/>
            <person name="Wang C.C."/>
            <person name="Yang T.C."/>
            <person name="Huo Q.B."/>
            <person name="Li W."/>
            <person name="Chen H.Y."/>
            <person name="Chen S.E."/>
            <person name="Zhou L.G."/>
            <person name="Ni X.B."/>
            <person name="Tian J.H."/>
            <person name="Sheng Y."/>
            <person name="Liu T."/>
            <person name="Pan Y.S."/>
            <person name="Xia L.Y."/>
            <person name="Li J."/>
            <person name="Zhao F."/>
            <person name="Cao W.C."/>
        </authorList>
    </citation>
    <scope>NUCLEOTIDE SEQUENCE</scope>
    <source>
        <strain evidence="3">Rmic-2018</strain>
    </source>
</reference>
<feature type="transmembrane region" description="Helical" evidence="2">
    <location>
        <begin position="3591"/>
        <end position="3615"/>
    </location>
</feature>
<feature type="region of interest" description="Disordered" evidence="1">
    <location>
        <begin position="3412"/>
        <end position="3434"/>
    </location>
</feature>
<keyword evidence="2" id="KW-0472">Membrane</keyword>
<feature type="region of interest" description="Disordered" evidence="1">
    <location>
        <begin position="1168"/>
        <end position="1194"/>
    </location>
</feature>
<feature type="compositionally biased region" description="Polar residues" evidence="1">
    <location>
        <begin position="1129"/>
        <end position="1140"/>
    </location>
</feature>
<feature type="compositionally biased region" description="Basic and acidic residues" evidence="1">
    <location>
        <begin position="1514"/>
        <end position="1529"/>
    </location>
</feature>
<evidence type="ECO:0000256" key="1">
    <source>
        <dbReference type="SAM" id="MobiDB-lite"/>
    </source>
</evidence>
<feature type="compositionally biased region" description="Basic and acidic residues" evidence="1">
    <location>
        <begin position="254"/>
        <end position="265"/>
    </location>
</feature>
<feature type="compositionally biased region" description="Basic and acidic residues" evidence="1">
    <location>
        <begin position="76"/>
        <end position="88"/>
    </location>
</feature>
<comment type="caution">
    <text evidence="3">The sequence shown here is derived from an EMBL/GenBank/DDBJ whole genome shotgun (WGS) entry which is preliminary data.</text>
</comment>
<gene>
    <name evidence="3" type="ORF">HPB51_006164</name>
</gene>
<feature type="compositionally biased region" description="Polar residues" evidence="1">
    <location>
        <begin position="1429"/>
        <end position="1440"/>
    </location>
</feature>
<accession>A0A9J6E6L9</accession>
<feature type="region of interest" description="Disordered" evidence="1">
    <location>
        <begin position="1092"/>
        <end position="1147"/>
    </location>
</feature>
<feature type="region of interest" description="Disordered" evidence="1">
    <location>
        <begin position="1"/>
        <end position="88"/>
    </location>
</feature>
<feature type="region of interest" description="Disordered" evidence="1">
    <location>
        <begin position="2230"/>
        <end position="2250"/>
    </location>
</feature>
<dbReference type="EMBL" id="JABSTU010000005">
    <property type="protein sequence ID" value="KAH8029958.1"/>
    <property type="molecule type" value="Genomic_DNA"/>
</dbReference>
<protein>
    <submittedName>
        <fullName evidence="3">Uncharacterized protein</fullName>
    </submittedName>
</protein>
<feature type="compositionally biased region" description="Low complexity" evidence="1">
    <location>
        <begin position="363"/>
        <end position="380"/>
    </location>
</feature>
<evidence type="ECO:0000313" key="4">
    <source>
        <dbReference type="Proteomes" id="UP000821866"/>
    </source>
</evidence>
<feature type="region of interest" description="Disordered" evidence="1">
    <location>
        <begin position="302"/>
        <end position="380"/>
    </location>
</feature>
<sequence>MADNENKKSGAPGDPQKNNGEQITGEVESAPSRSARDSLGKSKSMPALERPSTREKTRNSHSESSFAASLKLRSIVPEEHEVRRSGDIKVVRTLSQLVGSEHSFVEDEGTEGGEAGGVPGETHQGDTLSGMDFPSTIGTDTHLDAELGQPKPSAETVGEGKTEEALVVTRLHGEATVAPTTFESSVGEPQLANVLSGAQREKKRALADEGSVYTSFSESSAPKPEVDITKLPFQSEVAEQGAASDVAPGTSHPEVAKSTDDERRKPMPFKTPEETTIGSEVEDTLVEQAGLAKQAELKTMTRVETVESRGDWQGPTEEAPAEEMVVTKQPPKRRLSTQVSESQASEWRLVKHSKIHGREEQRAQLAAEEPSQTTVASTATVSPSIAEIRMQVDITVDTKQQAPAHSKEHVVLEIKYRETPESIPITLGVRAHSPELPMKTSEVEAAIPTAKATTTAEEKESHTPELQTKAAEFEAAVAEARATGEAKDGEPEQTAAESHAGPEGFKEPERIPTIDVSLTREPSSLETVAAEPFHDEASLRMSESEPSIRISTPVKEKVRRRSSVLPPTSALVSWGRSYRRTSSVTEVTETTGKESSHAYTTPAVESYSPEAPPIPFNTEPIMQTRVQPQETSPDAIKSVSEPLDSTAKQEPIQVERQGVLSTSAPVTAKIRRRSSVMPPTSSLVPWYKSQPEVEKTIEKPQALKPERLISDSEPSGEPPASKIGATAESHIEGTPALESLPQVSPIAFAGAEGYEVRPSVKGGSERDVPCSEKTTKVESLPQELPSGPAYDGVKPHSESLEPALIVTDDQEETIKRFEADFSPQKGVPNETEILQFLASPSQGDETKMGCLSSVMPPTGAALPCYRRKTSTEENAEKQLFYADTSHTSESSTLEPPLIATYEEMTPHLETFLPSTILTKEEKLKQRRSSAEILGQEAGAEKQMSKVEPLPPSEVTFKKRRRSSVMPPTSAVVPGRRRKSSVKGADQAALARGSTESMILGLQEAAPIDSSVMMAPCVEVLPPESIMADSKEIGPPVPRVEFHQQQVPQHRPIIKEEASVVHEWALMELKPPTGTDVAVREETQLSLVQQQDAEGRVLPASSAGETTSGPLVALPTTPKRKRSGGGIFSHASQPTSATRSRTLSEEARVKLTPATTLSEEMEVTVTVPDSEADFEGQPSSAETQSSQEEEEPGTFVRKDKSALTLYEENASSVVQGAKKQEEKLPSDAAKPGSSKLEVKESEPFVPRPEETSLAELLLPKQETPSGTPEQDVCVTVHAPEHDEPLKVLAGVPIITEATKPTLPAGAVELTHHISAPWASRSTVAAAEEASRGRAAWEKELTRATPFDRRIERLHEKKTAKYSVLIKDGQPITSISSSSDCTEPGKEDIEDLAYQYVASEEQVLERIVTLDGSTSTSVAPSLQSHEHPPGTGTQDSEISGSHATRPEQKQAESEWTQQPLTGKRALNSQFKSEEAPSMQPSSFGIGISFEEQTEFPTTKDNQMAELPSGTSFEEFPSVRHEETTRESEPRSVESSMALESGEQRLPLEYSSARVDMHSAKDTLFEVTPSSLDIDEGAKPKSMRAVPTTKASEEYDTITLASKHAIVPTTEHELQPSSDLPQLEYIESETAVTEEKPKGKSDLSVLVLLPQQKVKEETQQAEIHGQPELAEATIARRDDLQTAIVKRVHIKPTYPPQPGVAVEEEIPAINDLSKSFQEPTTQVLALEMTSSELPADFYLTAKTYGTLTPVDKLTPHEERLSSLVAAEHRPSIEYHAPLHLTWKDMSRSLSGREEMKACHEFELPISEVPTQSKVLLSVTTPKISETLSIPSTTTQAEMQQNTMVPFLDKESGVDTSHPQQVATVKELPSEALDENSRLSALNYSESAHKRSSNASIVQAVIPRPVEETGAVVTPDAIASEEHVYPTTTTVISTTLLPWPETAQDEQRLALGIDDMAPEGKDGLVETAERKHLTPPDTAVAGVTEATDGEHVNTAAASQAPLRSEIVQLTRHEAPDATERAAAGVVRSGVMAPLEPYDAKQVAQAEQQRMEVKARPSLLTELTAVEESKYKHLESPGTRLTIEHCSPSTEQLIPATSRAEAVDEEKTIGTVPENKAQALMIVEVPGPLVDEPQRLVVPFSVPRAAQMPPALVDTRLATGTVEPVTQNTQLEEIEYPNTENTLQKKPSADVISVPQQHNIEMTHILSDVVPKSSQILSFVEPGSLSPTEQAQREQAFEVTEVPSTEVRSAGDRSSEGGAVLVGVEDVDEQHEYHDEVRQKRSTSIASLLKESPATIKAHLNAASSNPESPTEKNGTAVFEPMFRVLRSEEELQQLIMGDTTTDLSTVPEEVTKSFTDASEATIAGHVSASSKASAPDLQVLKNKEQEVAVSQVSNDGAATEKARVSFEGKPPDIENVAMLAVQAAPDSIVSFTDPSETPLAEKPQADERTEEQADRKTKPVVLEMPKEMLKTPASDAVLEKPIGTSPPRKPPAILHIGEEAACKIEPAVPETQEEIPKMSISNEAHEKPIPLELSERLPAIEHLPEKYESKEVSYVIDRSEKTLEVIVSEEVPEKPLSLTLREELPAIEHNQVQADRQAKPPILEKPEKLEEITTPEAVLEKRIPFTLLETPTAIEQSSERGESKKVPEVLDWREKTFRSSQEAAQKILHLAIQETTPAIEHIQEQADMQAKLSVIEEGADIARISISEPVLEKAILSELLEKPSAIEYVVKTYDSKEAPVELHKHEDTLELVSSEQSPTKSILVTLPENSPAVEHIPEPADMQAKSSLLEEPTEISKKSTSKSVFEKGIPSVLSGKPQGTEYAVKASDSKEAPVEIYKHEDTLEVISSEQAPQKSILVGRPEKPPAIEHIQVQAEAQAQRSAVPEQHEYRVKIPTSEAFFDEPIPAKIQDMSLYAEHTAKQAQESPMPVVIQPTIDSTNMLAASPLASSTARTEGPVSDTSPGLHHLKTQTLINTETSDVRIPAKVLESREKFPPTAVEVEVGIPPQEKATLPVSTVDAISGLGLFQKEPVSSDVPGRTASVPNVEQVISQEQDIALKRELTAEPFNVFTKKDQVAYLPSPEPTSEVPSHVKAEPALLSAANVEEDKVGKAVRVTEHKVEKVDEEKEALPAPVHVPTTQVTDSVSEVTGKVPQTHPFSQLAPVIPSEIDNVGADAPGLTESELAIAEALSASVEEAGLREQQRAPVHGIIKEPPPPQKQKAEAVTVDNLVHPSHSERVIDLAEITGTTLLPSETMPYAEFQKSLKAPCPTTLPSAVTVASEHLPSDHKVAVPGTARPLAQAEKVETTTGIEQALQLVEKGENEVEELAAAAVVVAAASAVVNAQQQREMAMLRESSLAGSMISATSEVPMAAGGSWDFSKKIAGDLDMLPSASRTALVAVLAAEPLVEPGISSAVCEPPSTISSSSSAESGDRLWRGSSRDRLEDLRVPEPMVPALDDEISRPRPTSFNVPVINIQYNFHFPPPSDAPGPSGRLTPQNQERAMAAQLLQGALAQQRMAGHIPGQHVLTPEQEAIRQITDRLNDIAEREQGSYTGRQSPARGTLFHRLPRKPVPPVHGLQPPEGDMQAQERRRLCGFRFIVCLIAFLMVVFILLYCLGLIGNKRYFLYYS</sequence>
<feature type="region of interest" description="Disordered" evidence="1">
    <location>
        <begin position="583"/>
        <end position="611"/>
    </location>
</feature>
<feature type="region of interest" description="Disordered" evidence="1">
    <location>
        <begin position="101"/>
        <end position="162"/>
    </location>
</feature>
<feature type="compositionally biased region" description="Polar residues" evidence="1">
    <location>
        <begin position="336"/>
        <end position="345"/>
    </location>
</feature>
<organism evidence="3 4">
    <name type="scientific">Rhipicephalus microplus</name>
    <name type="common">Cattle tick</name>
    <name type="synonym">Boophilus microplus</name>
    <dbReference type="NCBI Taxonomy" id="6941"/>
    <lineage>
        <taxon>Eukaryota</taxon>
        <taxon>Metazoa</taxon>
        <taxon>Ecdysozoa</taxon>
        <taxon>Arthropoda</taxon>
        <taxon>Chelicerata</taxon>
        <taxon>Arachnida</taxon>
        <taxon>Acari</taxon>
        <taxon>Parasitiformes</taxon>
        <taxon>Ixodida</taxon>
        <taxon>Ixodoidea</taxon>
        <taxon>Ixodidae</taxon>
        <taxon>Rhipicephalinae</taxon>
        <taxon>Rhipicephalus</taxon>
        <taxon>Boophilus</taxon>
    </lineage>
</organism>
<proteinExistence type="predicted"/>
<feature type="compositionally biased region" description="Basic and acidic residues" evidence="1">
    <location>
        <begin position="1235"/>
        <end position="1248"/>
    </location>
</feature>
<feature type="region of interest" description="Disordered" evidence="1">
    <location>
        <begin position="1212"/>
        <end position="1248"/>
    </location>
</feature>
<keyword evidence="2" id="KW-0812">Transmembrane</keyword>
<reference evidence="3" key="2">
    <citation type="submission" date="2021-09" db="EMBL/GenBank/DDBJ databases">
        <authorList>
            <person name="Jia N."/>
            <person name="Wang J."/>
            <person name="Shi W."/>
            <person name="Du L."/>
            <person name="Sun Y."/>
            <person name="Zhan W."/>
            <person name="Jiang J."/>
            <person name="Wang Q."/>
            <person name="Zhang B."/>
            <person name="Ji P."/>
            <person name="Sakyi L.B."/>
            <person name="Cui X."/>
            <person name="Yuan T."/>
            <person name="Jiang B."/>
            <person name="Yang W."/>
            <person name="Lam T.T.-Y."/>
            <person name="Chang Q."/>
            <person name="Ding S."/>
            <person name="Wang X."/>
            <person name="Zhu J."/>
            <person name="Ruan X."/>
            <person name="Zhao L."/>
            <person name="Wei J."/>
            <person name="Que T."/>
            <person name="Du C."/>
            <person name="Cheng J."/>
            <person name="Dai P."/>
            <person name="Han X."/>
            <person name="Huang E."/>
            <person name="Gao Y."/>
            <person name="Liu J."/>
            <person name="Shao H."/>
            <person name="Ye R."/>
            <person name="Li L."/>
            <person name="Wei W."/>
            <person name="Wang X."/>
            <person name="Wang C."/>
            <person name="Huo Q."/>
            <person name="Li W."/>
            <person name="Guo W."/>
            <person name="Chen H."/>
            <person name="Chen S."/>
            <person name="Zhou L."/>
            <person name="Zhou L."/>
            <person name="Ni X."/>
            <person name="Tian J."/>
            <person name="Zhou Y."/>
            <person name="Sheng Y."/>
            <person name="Liu T."/>
            <person name="Pan Y."/>
            <person name="Xia L."/>
            <person name="Li J."/>
            <person name="Zhao F."/>
            <person name="Cao W."/>
        </authorList>
    </citation>
    <scope>NUCLEOTIDE SEQUENCE</scope>
    <source>
        <strain evidence="3">Rmic-2018</strain>
        <tissue evidence="3">Larvae</tissue>
    </source>
</reference>